<evidence type="ECO:0000313" key="4">
    <source>
        <dbReference type="EMBL" id="WCO67986.1"/>
    </source>
</evidence>
<keyword evidence="2" id="KW-1133">Transmembrane helix</keyword>
<dbReference type="InterPro" id="IPR012347">
    <property type="entry name" value="Ferritin-like"/>
</dbReference>
<dbReference type="PANTHER" id="PTHR36933:SF1">
    <property type="entry name" value="SLL0788 PROTEIN"/>
    <property type="match status" value="1"/>
</dbReference>
<evidence type="ECO:0000259" key="3">
    <source>
        <dbReference type="Pfam" id="PF03713"/>
    </source>
</evidence>
<gene>
    <name evidence="4" type="ORF">PO878_04515</name>
</gene>
<evidence type="ECO:0000256" key="2">
    <source>
        <dbReference type="SAM" id="Phobius"/>
    </source>
</evidence>
<protein>
    <submittedName>
        <fullName evidence="4">DUF305 domain-containing protein</fullName>
    </submittedName>
</protein>
<dbReference type="Proteomes" id="UP001216390">
    <property type="component" value="Chromosome"/>
</dbReference>
<dbReference type="AlphaFoldDB" id="A0AAF0BSA4"/>
<organism evidence="4 5">
    <name type="scientific">Iamia majanohamensis</name>
    <dbReference type="NCBI Taxonomy" id="467976"/>
    <lineage>
        <taxon>Bacteria</taxon>
        <taxon>Bacillati</taxon>
        <taxon>Actinomycetota</taxon>
        <taxon>Acidimicrobiia</taxon>
        <taxon>Acidimicrobiales</taxon>
        <taxon>Iamiaceae</taxon>
        <taxon>Iamia</taxon>
    </lineage>
</organism>
<feature type="region of interest" description="Disordered" evidence="1">
    <location>
        <begin position="1"/>
        <end position="20"/>
    </location>
</feature>
<dbReference type="RefSeq" id="WP_272737503.1">
    <property type="nucleotide sequence ID" value="NZ_CP116942.1"/>
</dbReference>
<evidence type="ECO:0000256" key="1">
    <source>
        <dbReference type="SAM" id="MobiDB-lite"/>
    </source>
</evidence>
<keyword evidence="5" id="KW-1185">Reference proteome</keyword>
<dbReference type="InterPro" id="IPR005183">
    <property type="entry name" value="DUF305_CopM-like"/>
</dbReference>
<reference evidence="4" key="1">
    <citation type="submission" date="2023-01" db="EMBL/GenBank/DDBJ databases">
        <title>The diversity of Class Acidimicrobiia in South China Sea sediment environments and the proposal of Iamia marina sp. nov., a novel species of the genus Iamia.</title>
        <authorList>
            <person name="He Y."/>
            <person name="Tian X."/>
        </authorList>
    </citation>
    <scope>NUCLEOTIDE SEQUENCE</scope>
    <source>
        <strain evidence="4">DSM 19957</strain>
    </source>
</reference>
<dbReference type="Gene3D" id="1.20.1260.10">
    <property type="match status" value="1"/>
</dbReference>
<feature type="transmembrane region" description="Helical" evidence="2">
    <location>
        <begin position="252"/>
        <end position="273"/>
    </location>
</feature>
<dbReference type="Pfam" id="PF03713">
    <property type="entry name" value="DUF305"/>
    <property type="match status" value="1"/>
</dbReference>
<keyword evidence="2" id="KW-0812">Transmembrane</keyword>
<evidence type="ECO:0000313" key="5">
    <source>
        <dbReference type="Proteomes" id="UP001216390"/>
    </source>
</evidence>
<keyword evidence="2" id="KW-0472">Membrane</keyword>
<dbReference type="EMBL" id="CP116942">
    <property type="protein sequence ID" value="WCO67986.1"/>
    <property type="molecule type" value="Genomic_DNA"/>
</dbReference>
<sequence>MTLTETRSPDADPDDASVAQPPESWWRRWFGPLTPTRLVLLLVVVAFFGGAVGYAFRDAESQAKSAVDVGFLRDMTAHHQQAVQISKIALYGEFPDDARAYVDEIITQQQYEIGLMQATLYRLNEPSEDGDDTVMGWMGMAMPTDEMPGLASSEELARLEDLDGDEAASLFFSLMSRHHLGGVHMAEATARDAKDPWIRDLASRMAAAQTAEINEYRVARQRLDLPLLEGYQREPSLTLPDVASSSDDGLPGWVPVAALAILVSVALVVIRILRRGPTGDDDIDGDELRGSLQGGPP</sequence>
<dbReference type="KEGG" id="ima:PO878_04515"/>
<accession>A0AAF0BSA4</accession>
<proteinExistence type="predicted"/>
<dbReference type="PANTHER" id="PTHR36933">
    <property type="entry name" value="SLL0788 PROTEIN"/>
    <property type="match status" value="1"/>
</dbReference>
<feature type="domain" description="DUF305" evidence="3">
    <location>
        <begin position="68"/>
        <end position="215"/>
    </location>
</feature>
<name>A0AAF0BSA4_9ACTN</name>
<feature type="transmembrane region" description="Helical" evidence="2">
    <location>
        <begin position="38"/>
        <end position="56"/>
    </location>
</feature>